<gene>
    <name evidence="16" type="ORF">CI109_104519</name>
</gene>
<name>A0AAJ8LMS3_9TREE</name>
<dbReference type="GO" id="GO:0030497">
    <property type="term" value="P:fatty acid elongation"/>
    <property type="evidence" value="ECO:0007669"/>
    <property type="project" value="TreeGrafter"/>
</dbReference>
<keyword evidence="5 14" id="KW-0444">Lipid biosynthesis</keyword>
<reference evidence="16" key="2">
    <citation type="submission" date="2024-01" db="EMBL/GenBank/DDBJ databases">
        <title>Comparative genomics of Cryptococcus and Kwoniella reveals pathogenesis evolution and contrasting modes of karyotype evolution via chromosome fusion or intercentromeric recombination.</title>
        <authorList>
            <person name="Coelho M.A."/>
            <person name="David-Palma M."/>
            <person name="Shea T."/>
            <person name="Bowers K."/>
            <person name="McGinley-Smith S."/>
            <person name="Mohammad A.W."/>
            <person name="Gnirke A."/>
            <person name="Yurkov A.M."/>
            <person name="Nowrousian M."/>
            <person name="Sun S."/>
            <person name="Cuomo C.A."/>
            <person name="Heitman J."/>
        </authorList>
    </citation>
    <scope>NUCLEOTIDE SEQUENCE</scope>
    <source>
        <strain evidence="16">CBS 12478</strain>
    </source>
</reference>
<feature type="transmembrane region" description="Helical" evidence="14">
    <location>
        <begin position="331"/>
        <end position="352"/>
    </location>
</feature>
<proteinExistence type="inferred from homology"/>
<comment type="caution">
    <text evidence="14">Lacks conserved residue(s) required for the propagation of feature annotation.</text>
</comment>
<sequence length="372" mass="41210">MARPSGSTPTSPDWVNISSPTPQSSGPFQSVSLSDNEKSDHIMSNANVTSGDIKARAEIEKERVQRHAKQVKSGLTPLKIYLLAYNVLSALLWLNLLVITTKFIFTPRSSLSSTLDASSSSNLFTRLYSSIVNSTTSTKSSLPKPLAQIVNHFSGSYNYQNLGWWTKYTQTLAVLEVVHAALGWVRSPVGTVASQVASRVWTVWGVVEAVPEVTHSSPLFTTMLFAWSLTEVIRYTFYALSLLSIQSPFLNYLRYTTFIPLYPLGAGSEAFLSFSTLPPLATLFSTLVGKLPLGWKGKVIKSSLGRTLLWNAAKKNTKSLGGSGTWGWMEFLRLGLFFVWWPALYILYTYMLKQRRKVLGKSKTVGGINKAR</sequence>
<keyword evidence="9 14" id="KW-0443">Lipid metabolism</keyword>
<evidence type="ECO:0000256" key="12">
    <source>
        <dbReference type="ARBA" id="ARBA00023239"/>
    </source>
</evidence>
<dbReference type="Pfam" id="PF04387">
    <property type="entry name" value="PTPLA"/>
    <property type="match status" value="1"/>
</dbReference>
<feature type="transmembrane region" description="Helical" evidence="14">
    <location>
        <begin position="80"/>
        <end position="105"/>
    </location>
</feature>
<dbReference type="GO" id="GO:0030148">
    <property type="term" value="P:sphingolipid biosynthetic process"/>
    <property type="evidence" value="ECO:0007669"/>
    <property type="project" value="TreeGrafter"/>
</dbReference>
<evidence type="ECO:0000256" key="11">
    <source>
        <dbReference type="ARBA" id="ARBA00023160"/>
    </source>
</evidence>
<dbReference type="KEGG" id="ksn:43592702"/>
<evidence type="ECO:0000256" key="4">
    <source>
        <dbReference type="ARBA" id="ARBA00013122"/>
    </source>
</evidence>
<evidence type="ECO:0000256" key="5">
    <source>
        <dbReference type="ARBA" id="ARBA00022516"/>
    </source>
</evidence>
<comment type="catalytic activity">
    <reaction evidence="13 14">
        <text>a very-long-chain (3R)-3-hydroxyacyl-CoA = a very-long-chain (2E)-enoyl-CoA + H2O</text>
        <dbReference type="Rhea" id="RHEA:45812"/>
        <dbReference type="ChEBI" id="CHEBI:15377"/>
        <dbReference type="ChEBI" id="CHEBI:83728"/>
        <dbReference type="ChEBI" id="CHEBI:85440"/>
        <dbReference type="EC" id="4.2.1.134"/>
    </reaction>
</comment>
<evidence type="ECO:0000313" key="16">
    <source>
        <dbReference type="EMBL" id="WWD20046.1"/>
    </source>
</evidence>
<evidence type="ECO:0000256" key="15">
    <source>
        <dbReference type="SAM" id="MobiDB-lite"/>
    </source>
</evidence>
<organism evidence="16 17">
    <name type="scientific">Kwoniella shandongensis</name>
    <dbReference type="NCBI Taxonomy" id="1734106"/>
    <lineage>
        <taxon>Eukaryota</taxon>
        <taxon>Fungi</taxon>
        <taxon>Dikarya</taxon>
        <taxon>Basidiomycota</taxon>
        <taxon>Agaricomycotina</taxon>
        <taxon>Tremellomycetes</taxon>
        <taxon>Tremellales</taxon>
        <taxon>Cryptococcaceae</taxon>
        <taxon>Kwoniella</taxon>
    </lineage>
</organism>
<comment type="pathway">
    <text evidence="2 14">Lipid metabolism; fatty acid biosynthesis.</text>
</comment>
<evidence type="ECO:0000256" key="10">
    <source>
        <dbReference type="ARBA" id="ARBA00023136"/>
    </source>
</evidence>
<evidence type="ECO:0000256" key="13">
    <source>
        <dbReference type="ARBA" id="ARBA00036671"/>
    </source>
</evidence>
<evidence type="ECO:0000256" key="1">
    <source>
        <dbReference type="ARBA" id="ARBA00004141"/>
    </source>
</evidence>
<evidence type="ECO:0000256" key="6">
    <source>
        <dbReference type="ARBA" id="ARBA00022692"/>
    </source>
</evidence>
<keyword evidence="8 14" id="KW-1133">Transmembrane helix</keyword>
<evidence type="ECO:0000256" key="8">
    <source>
        <dbReference type="ARBA" id="ARBA00022989"/>
    </source>
</evidence>
<dbReference type="InterPro" id="IPR007482">
    <property type="entry name" value="Tyr_Pase-like_PTPLA"/>
</dbReference>
<dbReference type="GO" id="GO:0042761">
    <property type="term" value="P:very long-chain fatty acid biosynthetic process"/>
    <property type="evidence" value="ECO:0007669"/>
    <property type="project" value="TreeGrafter"/>
</dbReference>
<keyword evidence="12 14" id="KW-0456">Lyase</keyword>
<comment type="similarity">
    <text evidence="3 14">Belongs to the very long-chain fatty acids dehydratase HACD family.</text>
</comment>
<keyword evidence="7 14" id="KW-0276">Fatty acid metabolism</keyword>
<dbReference type="PANTHER" id="PTHR11035">
    <property type="entry name" value="VERY-LONG-CHAIN (3R)-3-HYDROXYACYL-COA DEHYDRATASE"/>
    <property type="match status" value="1"/>
</dbReference>
<feature type="transmembrane region" description="Helical" evidence="14">
    <location>
        <begin position="232"/>
        <end position="253"/>
    </location>
</feature>
<dbReference type="EC" id="4.2.1.134" evidence="4 14"/>
<evidence type="ECO:0000256" key="9">
    <source>
        <dbReference type="ARBA" id="ARBA00023098"/>
    </source>
</evidence>
<keyword evidence="11 14" id="KW-0275">Fatty acid biosynthesis</keyword>
<keyword evidence="17" id="KW-1185">Reference proteome</keyword>
<reference evidence="16" key="1">
    <citation type="submission" date="2017-08" db="EMBL/GenBank/DDBJ databases">
        <authorList>
            <person name="Cuomo C."/>
            <person name="Billmyre B."/>
            <person name="Heitman J."/>
        </authorList>
    </citation>
    <scope>NUCLEOTIDE SEQUENCE</scope>
    <source>
        <strain evidence="16">CBS 12478</strain>
    </source>
</reference>
<dbReference type="EMBL" id="CP144058">
    <property type="protein sequence ID" value="WWD20046.1"/>
    <property type="molecule type" value="Genomic_DNA"/>
</dbReference>
<evidence type="ECO:0000256" key="2">
    <source>
        <dbReference type="ARBA" id="ARBA00005194"/>
    </source>
</evidence>
<feature type="region of interest" description="Disordered" evidence="15">
    <location>
        <begin position="1"/>
        <end position="47"/>
    </location>
</feature>
<protein>
    <recommendedName>
        <fullName evidence="4 14">Very-long-chain (3R)-3-hydroxyacyl-CoA dehydratase</fullName>
        <ecNumber evidence="4 14">4.2.1.134</ecNumber>
    </recommendedName>
</protein>
<feature type="compositionally biased region" description="Polar residues" evidence="15">
    <location>
        <begin position="1"/>
        <end position="34"/>
    </location>
</feature>
<dbReference type="GO" id="GO:0005789">
    <property type="term" value="C:endoplasmic reticulum membrane"/>
    <property type="evidence" value="ECO:0007669"/>
    <property type="project" value="UniProtKB-SubCell"/>
</dbReference>
<keyword evidence="14" id="KW-0256">Endoplasmic reticulum</keyword>
<dbReference type="AlphaFoldDB" id="A0AAJ8LMS3"/>
<evidence type="ECO:0000256" key="3">
    <source>
        <dbReference type="ARBA" id="ARBA00007811"/>
    </source>
</evidence>
<dbReference type="PANTHER" id="PTHR11035:SF3">
    <property type="entry name" value="VERY-LONG-CHAIN (3R)-3-HYDROXYACYL-COA DEHYDRATASE"/>
    <property type="match status" value="1"/>
</dbReference>
<evidence type="ECO:0000256" key="14">
    <source>
        <dbReference type="RuleBase" id="RU363109"/>
    </source>
</evidence>
<accession>A0AAJ8LMS3</accession>
<evidence type="ECO:0000256" key="7">
    <source>
        <dbReference type="ARBA" id="ARBA00022832"/>
    </source>
</evidence>
<dbReference type="Proteomes" id="UP000322225">
    <property type="component" value="Chromosome 8"/>
</dbReference>
<evidence type="ECO:0000313" key="17">
    <source>
        <dbReference type="Proteomes" id="UP000322225"/>
    </source>
</evidence>
<comment type="subcellular location">
    <subcellularLocation>
        <location evidence="14">Endoplasmic reticulum membrane</location>
        <topology evidence="14">Multi-pass membrane protein</topology>
    </subcellularLocation>
    <subcellularLocation>
        <location evidence="1">Membrane</location>
        <topology evidence="1">Multi-pass membrane protein</topology>
    </subcellularLocation>
</comment>
<comment type="function">
    <text evidence="14">Catalyzes the third of the four reactions of the long-chain fatty acids elongation cycle. This endoplasmic reticulum-bound enzymatic process, allows the addition of two carbons to the chain of long- and very long-chain fatty acids/VLCFAs per cycle. This enzyme catalyzes the dehydration of the 3-hydroxyacyl-CoA intermediate into trans-2,3-enoyl-CoA, within each cycle of fatty acid elongation. Thereby, it participates to the production of VLCFAs of different chain lengths that are involved in multiple biological processes as precursors of membrane lipids and lipid mediators.</text>
</comment>
<dbReference type="RefSeq" id="XP_031857187.2">
    <property type="nucleotide sequence ID" value="XM_032008530.2"/>
</dbReference>
<dbReference type="GO" id="GO:0102158">
    <property type="term" value="F:very-long-chain (3R)-3-hydroxyacyl-CoA dehydratase activity"/>
    <property type="evidence" value="ECO:0007669"/>
    <property type="project" value="UniProtKB-EC"/>
</dbReference>
<keyword evidence="10 14" id="KW-0472">Membrane</keyword>
<dbReference type="GeneID" id="43592702"/>
<keyword evidence="6 14" id="KW-0812">Transmembrane</keyword>